<gene>
    <name evidence="2" type="ORF">JHC10_11270</name>
    <name evidence="3" type="ORF">JHC11_01645</name>
</gene>
<dbReference type="GO" id="GO:0003676">
    <property type="term" value="F:nucleic acid binding"/>
    <property type="evidence" value="ECO:0007669"/>
    <property type="project" value="InterPro"/>
</dbReference>
<dbReference type="Pfam" id="PF01844">
    <property type="entry name" value="HNH"/>
    <property type="match status" value="1"/>
</dbReference>
<dbReference type="RefSeq" id="WP_199494836.1">
    <property type="nucleotide sequence ID" value="NZ_DFMD01000031.1"/>
</dbReference>
<keyword evidence="3" id="KW-0378">Hydrolase</keyword>
<proteinExistence type="predicted"/>
<dbReference type="GO" id="GO:0008270">
    <property type="term" value="F:zinc ion binding"/>
    <property type="evidence" value="ECO:0007669"/>
    <property type="project" value="InterPro"/>
</dbReference>
<dbReference type="SMART" id="SM00507">
    <property type="entry name" value="HNHc"/>
    <property type="match status" value="1"/>
</dbReference>
<dbReference type="GO" id="GO:0004519">
    <property type="term" value="F:endonuclease activity"/>
    <property type="evidence" value="ECO:0007669"/>
    <property type="project" value="UniProtKB-KW"/>
</dbReference>
<reference evidence="3 5" key="1">
    <citation type="submission" date="2020-09" db="EMBL/GenBank/DDBJ databases">
        <title>Draft Genomes of Bacterial Isolates from North Pond Shallow Sediments.</title>
        <authorList>
            <person name="Kiel Reese B."/>
            <person name="Mullis M."/>
            <person name="Weisend R.E."/>
        </authorList>
    </citation>
    <scope>NUCLEOTIDE SEQUENCE</scope>
    <source>
        <strain evidence="3">KJE-2</strain>
        <strain evidence="2 5">KJE-3</strain>
    </source>
</reference>
<dbReference type="AlphaFoldDB" id="A0A8I1G2V1"/>
<protein>
    <submittedName>
        <fullName evidence="3">HNH endonuclease</fullName>
    </submittedName>
</protein>
<organism evidence="3 4">
    <name type="scientific">Idiomarina abyssalis</name>
    <dbReference type="NCBI Taxonomy" id="86102"/>
    <lineage>
        <taxon>Bacteria</taxon>
        <taxon>Pseudomonadati</taxon>
        <taxon>Pseudomonadota</taxon>
        <taxon>Gammaproteobacteria</taxon>
        <taxon>Alteromonadales</taxon>
        <taxon>Idiomarinaceae</taxon>
        <taxon>Idiomarina</taxon>
    </lineage>
</organism>
<evidence type="ECO:0000259" key="1">
    <source>
        <dbReference type="SMART" id="SM00507"/>
    </source>
</evidence>
<dbReference type="CDD" id="cd00085">
    <property type="entry name" value="HNHc"/>
    <property type="match status" value="1"/>
</dbReference>
<keyword evidence="3" id="KW-0540">Nuclease</keyword>
<dbReference type="InterPro" id="IPR002711">
    <property type="entry name" value="HNH"/>
</dbReference>
<evidence type="ECO:0000313" key="3">
    <source>
        <dbReference type="EMBL" id="MBJ7314709.1"/>
    </source>
</evidence>
<dbReference type="Proteomes" id="UP000621390">
    <property type="component" value="Unassembled WGS sequence"/>
</dbReference>
<dbReference type="Gene3D" id="1.10.30.50">
    <property type="match status" value="1"/>
</dbReference>
<feature type="domain" description="HNH nuclease" evidence="1">
    <location>
        <begin position="245"/>
        <end position="306"/>
    </location>
</feature>
<evidence type="ECO:0000313" key="5">
    <source>
        <dbReference type="Proteomes" id="UP000655994"/>
    </source>
</evidence>
<dbReference type="InterPro" id="IPR003615">
    <property type="entry name" value="HNH_nuc"/>
</dbReference>
<name>A0A8I1G2V1_9GAMM</name>
<keyword evidence="5" id="KW-1185">Reference proteome</keyword>
<dbReference type="Proteomes" id="UP000655994">
    <property type="component" value="Unassembled WGS sequence"/>
</dbReference>
<evidence type="ECO:0000313" key="4">
    <source>
        <dbReference type="Proteomes" id="UP000621390"/>
    </source>
</evidence>
<sequence>MARRSKRNNPEKLRAELVSLLTSFKQKLVEDNLREQVLSLVPANYLLRDLGSSLLSDNSADSARDRILAYFRKYPSTVLRGEELMVVAGISEYARRIRELRVEMGWPIQTGQALKEMAQQGESLDLLGCEESLKKDTYVLIKNHQDREAAFRWNLANKIRKSKTSVKSKIIEYLRENIGKEVIGEELKYLASGRSEWARRVRELRTEDGWPIATRVSGRPDLEVGVYVLEEDKQAKVHDRKIPDPVRIEVLERDNFTCKVCNWSHENRNRGDRYRNLLELHHIEHHSKGGKNEADNLITLCNICHDEVHRNNISNDELLNRI</sequence>
<dbReference type="EMBL" id="JAEMOS010000036">
    <property type="protein sequence ID" value="MBJ7267514.1"/>
    <property type="molecule type" value="Genomic_DNA"/>
</dbReference>
<accession>A0A8I1G2V1</accession>
<evidence type="ECO:0000313" key="2">
    <source>
        <dbReference type="EMBL" id="MBJ7267514.1"/>
    </source>
</evidence>
<keyword evidence="3" id="KW-0255">Endonuclease</keyword>
<comment type="caution">
    <text evidence="3">The sequence shown here is derived from an EMBL/GenBank/DDBJ whole genome shotgun (WGS) entry which is preliminary data.</text>
</comment>
<dbReference type="EMBL" id="JAEMOP010000002">
    <property type="protein sequence ID" value="MBJ7314709.1"/>
    <property type="molecule type" value="Genomic_DNA"/>
</dbReference>